<keyword evidence="1" id="KW-0479">Metal-binding</keyword>
<dbReference type="Proteomes" id="UP000607653">
    <property type="component" value="Unassembled WGS sequence"/>
</dbReference>
<organism evidence="3 4">
    <name type="scientific">Nelumbo nucifera</name>
    <name type="common">Sacred lotus</name>
    <dbReference type="NCBI Taxonomy" id="4432"/>
    <lineage>
        <taxon>Eukaryota</taxon>
        <taxon>Viridiplantae</taxon>
        <taxon>Streptophyta</taxon>
        <taxon>Embryophyta</taxon>
        <taxon>Tracheophyta</taxon>
        <taxon>Spermatophyta</taxon>
        <taxon>Magnoliopsida</taxon>
        <taxon>Proteales</taxon>
        <taxon>Nelumbonaceae</taxon>
        <taxon>Nelumbo</taxon>
    </lineage>
</organism>
<dbReference type="PANTHER" id="PTHR31009">
    <property type="entry name" value="S-ADENOSYL-L-METHIONINE:CARBOXYL METHYLTRANSFERASE FAMILY PROTEIN"/>
    <property type="match status" value="1"/>
</dbReference>
<keyword evidence="4" id="KW-1185">Reference proteome</keyword>
<dbReference type="Pfam" id="PF03492">
    <property type="entry name" value="Methyltransf_7"/>
    <property type="match status" value="1"/>
</dbReference>
<accession>A0A822ZTR5</accession>
<reference evidence="3 4" key="1">
    <citation type="journal article" date="2020" name="Mol. Biol. Evol.">
        <title>Distinct Expression and Methylation Patterns for Genes with Different Fates following a Single Whole-Genome Duplication in Flowering Plants.</title>
        <authorList>
            <person name="Shi T."/>
            <person name="Rahmani R.S."/>
            <person name="Gugger P.F."/>
            <person name="Wang M."/>
            <person name="Li H."/>
            <person name="Zhang Y."/>
            <person name="Li Z."/>
            <person name="Wang Q."/>
            <person name="Van de Peer Y."/>
            <person name="Marchal K."/>
            <person name="Chen J."/>
        </authorList>
    </citation>
    <scope>NUCLEOTIDE SEQUENCE [LARGE SCALE GENOMIC DNA]</scope>
    <source>
        <tissue evidence="3">Leaf</tissue>
    </source>
</reference>
<sequence>MISTNFSNPLFPNGPTLQPECQVPFMAGCFSRLPSILYTPHTHSIGSLQSHRKWWTKTSPAWNKGRIHCATAPNEVLEAYSAQFSKDIQSFLDARAQEMVSGGLMTIIIPTIPNETPMSQSTFAAWVDFLGSCLLDMAKMGLVSEDKVDSFNLPIYPTSPKQLEALIERNGCFSVEGMETLDRPMNHDAAYKAKLFVSHMRAALDGPIRQHFGPEIVDKLFDRIAEKSAKSSIFINYNELAVDSLVILKRKLD</sequence>
<protein>
    <recommendedName>
        <fullName evidence="5">S-adenosylmethionine-dependent methyltransferase At5g38100</fullName>
    </recommendedName>
</protein>
<comment type="caution">
    <text evidence="3">The sequence shown here is derived from an EMBL/GenBank/DDBJ whole genome shotgun (WGS) entry which is preliminary data.</text>
</comment>
<name>A0A822ZTR5_NELNU</name>
<dbReference type="InterPro" id="IPR029063">
    <property type="entry name" value="SAM-dependent_MTases_sf"/>
</dbReference>
<evidence type="ECO:0000313" key="3">
    <source>
        <dbReference type="EMBL" id="DAD48343.1"/>
    </source>
</evidence>
<dbReference type="InterPro" id="IPR042086">
    <property type="entry name" value="MeTrfase_capping"/>
</dbReference>
<dbReference type="GO" id="GO:0008168">
    <property type="term" value="F:methyltransferase activity"/>
    <property type="evidence" value="ECO:0007669"/>
    <property type="project" value="InterPro"/>
</dbReference>
<evidence type="ECO:0000256" key="2">
    <source>
        <dbReference type="ARBA" id="ARBA00022842"/>
    </source>
</evidence>
<dbReference type="AlphaFoldDB" id="A0A822ZTR5"/>
<dbReference type="Gene3D" id="1.10.1200.270">
    <property type="entry name" value="Methyltransferase, alpha-helical capping domain"/>
    <property type="match status" value="1"/>
</dbReference>
<gene>
    <name evidence="3" type="ORF">HUJ06_018280</name>
</gene>
<evidence type="ECO:0008006" key="5">
    <source>
        <dbReference type="Google" id="ProtNLM"/>
    </source>
</evidence>
<dbReference type="SUPFAM" id="SSF53335">
    <property type="entry name" value="S-adenosyl-L-methionine-dependent methyltransferases"/>
    <property type="match status" value="1"/>
</dbReference>
<dbReference type="GO" id="GO:0046872">
    <property type="term" value="F:metal ion binding"/>
    <property type="evidence" value="ECO:0007669"/>
    <property type="project" value="UniProtKB-KW"/>
</dbReference>
<dbReference type="EMBL" id="DUZY01000008">
    <property type="protein sequence ID" value="DAD48343.1"/>
    <property type="molecule type" value="Genomic_DNA"/>
</dbReference>
<dbReference type="Gene3D" id="3.40.50.150">
    <property type="entry name" value="Vaccinia Virus protein VP39"/>
    <property type="match status" value="1"/>
</dbReference>
<keyword evidence="2" id="KW-0460">Magnesium</keyword>
<proteinExistence type="predicted"/>
<evidence type="ECO:0000256" key="1">
    <source>
        <dbReference type="ARBA" id="ARBA00022723"/>
    </source>
</evidence>
<evidence type="ECO:0000313" key="4">
    <source>
        <dbReference type="Proteomes" id="UP000607653"/>
    </source>
</evidence>
<dbReference type="InterPro" id="IPR005299">
    <property type="entry name" value="MeTrfase_7"/>
</dbReference>